<evidence type="ECO:0000256" key="5">
    <source>
        <dbReference type="ARBA" id="ARBA00022842"/>
    </source>
</evidence>
<accession>A0A1J4NXI1</accession>
<keyword evidence="3" id="KW-0677">Repeat</keyword>
<reference evidence="10" key="1">
    <citation type="submission" date="2016-10" db="EMBL/GenBank/DDBJ databases">
        <title>Genome sequence of Streptomyces mangrovisoli MUSC 149.</title>
        <authorList>
            <person name="Lee L.-H."/>
            <person name="Ser H.-L."/>
        </authorList>
    </citation>
    <scope>NUCLEOTIDE SEQUENCE [LARGE SCALE GENOMIC DNA]</scope>
    <source>
        <strain evidence="10">MUSC 149</strain>
    </source>
</reference>
<evidence type="ECO:0000256" key="4">
    <source>
        <dbReference type="ARBA" id="ARBA00022801"/>
    </source>
</evidence>
<comment type="catalytic activity">
    <reaction evidence="7">
        <text>[protein-PII]-uridylyl-L-tyrosine + H2O = [protein-PII]-L-tyrosine + UMP + H(+)</text>
        <dbReference type="Rhea" id="RHEA:48600"/>
        <dbReference type="Rhea" id="RHEA-COMP:12147"/>
        <dbReference type="Rhea" id="RHEA-COMP:12148"/>
        <dbReference type="ChEBI" id="CHEBI:15377"/>
        <dbReference type="ChEBI" id="CHEBI:15378"/>
        <dbReference type="ChEBI" id="CHEBI:46858"/>
        <dbReference type="ChEBI" id="CHEBI:57865"/>
        <dbReference type="ChEBI" id="CHEBI:90602"/>
    </reaction>
</comment>
<dbReference type="SUPFAM" id="SSF81593">
    <property type="entry name" value="Nucleotidyltransferase substrate binding subunit/domain"/>
    <property type="match status" value="1"/>
</dbReference>
<comment type="function">
    <text evidence="7">Modifies, by uridylylation and deuridylylation, the PII regulatory proteins (GlnB and homologs), in response to the nitrogen status of the cell that GlnD senses through the glutamine level. Under low glutamine levels, catalyzes the conversion of the PII proteins and UTP to PII-UMP and PPi, while under higher glutamine levels, GlnD hydrolyzes PII-UMP to PII and UMP (deuridylylation). Thus, controls uridylylation state and activity of the PII proteins, and plays an important role in the regulation of nitrogen metabolism.</text>
</comment>
<dbReference type="InterPro" id="IPR045865">
    <property type="entry name" value="ACT-like_dom_sf"/>
</dbReference>
<feature type="domain" description="ACT" evidence="8">
    <location>
        <begin position="632"/>
        <end position="716"/>
    </location>
</feature>
<organism evidence="10 11">
    <name type="scientific">Streptomyces mangrovisoli</name>
    <dbReference type="NCBI Taxonomy" id="1428628"/>
    <lineage>
        <taxon>Bacteria</taxon>
        <taxon>Bacillati</taxon>
        <taxon>Actinomycetota</taxon>
        <taxon>Actinomycetes</taxon>
        <taxon>Kitasatosporales</taxon>
        <taxon>Streptomycetaceae</taxon>
        <taxon>Streptomyces</taxon>
    </lineage>
</organism>
<dbReference type="Proteomes" id="UP000034196">
    <property type="component" value="Unassembled WGS sequence"/>
</dbReference>
<comment type="caution">
    <text evidence="10">The sequence shown here is derived from an EMBL/GenBank/DDBJ whole genome shotgun (WGS) entry which is preliminary data.</text>
</comment>
<dbReference type="InterPro" id="IPR006674">
    <property type="entry name" value="HD_domain"/>
</dbReference>
<comment type="domain">
    <text evidence="7">Has four distinct domains: an N-terminal nucleotidyltransferase (NT) domain responsible for UTase activity, a central HD domain that encodes UR activity, and two C-terminal ACT domains that seem to have a role in glutamine sensing.</text>
</comment>
<evidence type="ECO:0000256" key="7">
    <source>
        <dbReference type="HAMAP-Rule" id="MF_00277"/>
    </source>
</evidence>
<sequence length="817" mass="87329">MTSTDMRTEAEDSGPSGYAAARLRLLQEGARSGPPRRAALSDLTDDWLTGLFAAAADGVKGVSLIAVGGYGRGELSPRSDLDLLLLHDGDDARAVAALADRLWYPVWDLGLALDHSVRTPAEARAAAGDDLKVQLGLLDARHITGDLGLTAGLRTAVLADWRNQAPKRLPELQELCADRAARQGELQYLLEPDLKEARGGLRDATALRAVAASWLADAPREGLADARRRLLDVRDALHLATGRATDRLALQEQDQVAAELGLLDADTLLRQVYEAARTIAYASDVTWREVARVLRSRAVRPRLRAMLGGGKPATERSPLAEGVVEQDGEVVLARAARPERDPVLPLRAAAAAAQAGLPLSLHAVRRLATTVRPLPTPWPAEAREQLVTLLGSGTPTIEVWEALEAEGLITRLLPDWERVRCRPQRNAVHVWTVDRHLIETAVRASEFTRRVGRPDLLLVAALLHDIGKGWPGDHSVAGEIIAKDVAARIGFDRADVSVLATLVRHHLLLIETATRRDLEDPATVRSVADAVGSPSTLELLHALTEADALATGPAAWSSWRGSLVADLVKRVAAVLAGEEPAEPEPLAPTAEQERLAIEAFRTGGPVLALRAQTEPPADEEEPSGDPEPLGVELLIAVPDQPGVLPAAAGVLAAHRLTVRTAELRALELPDGFDGTSVLVLNWRVAAEYGSLPQAARLRSDLVRALDGSLDIAGRLAEREAAYPRRRGVVAPPARVTVAPAASRHATVIEVRAQDAPGLLFRIGRALEDAGVRVRSAHVSTLGANAVDAFYVTAPKGNPLPTDEAANVARKLEETLRG</sequence>
<dbReference type="SUPFAM" id="SSF55021">
    <property type="entry name" value="ACT-like"/>
    <property type="match status" value="1"/>
</dbReference>
<dbReference type="Pfam" id="PF01966">
    <property type="entry name" value="HD"/>
    <property type="match status" value="1"/>
</dbReference>
<keyword evidence="5 7" id="KW-0460">Magnesium</keyword>
<dbReference type="InterPro" id="IPR010043">
    <property type="entry name" value="UTase/UR"/>
</dbReference>
<feature type="region of interest" description="Uridylyltransferase" evidence="7">
    <location>
        <begin position="1"/>
        <end position="318"/>
    </location>
</feature>
<dbReference type="STRING" id="1428628.WN71_020840"/>
<dbReference type="EC" id="2.7.7.59" evidence="7"/>
<dbReference type="CDD" id="cd04899">
    <property type="entry name" value="ACT_ACR-UUR-like_2"/>
    <property type="match status" value="1"/>
</dbReference>
<feature type="domain" description="ACT" evidence="8">
    <location>
        <begin position="747"/>
        <end position="817"/>
    </location>
</feature>
<dbReference type="Pfam" id="PF01842">
    <property type="entry name" value="ACT"/>
    <property type="match status" value="1"/>
</dbReference>
<dbReference type="SUPFAM" id="SSF81301">
    <property type="entry name" value="Nucleotidyltransferase"/>
    <property type="match status" value="1"/>
</dbReference>
<dbReference type="EMBL" id="LAVA02000047">
    <property type="protein sequence ID" value="OIJ65933.1"/>
    <property type="molecule type" value="Genomic_DNA"/>
</dbReference>
<dbReference type="PROSITE" id="PS51671">
    <property type="entry name" value="ACT"/>
    <property type="match status" value="2"/>
</dbReference>
<evidence type="ECO:0000259" key="8">
    <source>
        <dbReference type="PROSITE" id="PS51671"/>
    </source>
</evidence>
<comment type="catalytic activity">
    <reaction evidence="7">
        <text>[protein-PII]-L-tyrosine + UTP = [protein-PII]-uridylyl-L-tyrosine + diphosphate</text>
        <dbReference type="Rhea" id="RHEA:13673"/>
        <dbReference type="Rhea" id="RHEA-COMP:12147"/>
        <dbReference type="Rhea" id="RHEA-COMP:12148"/>
        <dbReference type="ChEBI" id="CHEBI:33019"/>
        <dbReference type="ChEBI" id="CHEBI:46398"/>
        <dbReference type="ChEBI" id="CHEBI:46858"/>
        <dbReference type="ChEBI" id="CHEBI:90602"/>
        <dbReference type="EC" id="2.7.7.59"/>
    </reaction>
</comment>
<dbReference type="SMART" id="SM00471">
    <property type="entry name" value="HDc"/>
    <property type="match status" value="1"/>
</dbReference>
<dbReference type="GO" id="GO:0008773">
    <property type="term" value="F:[protein-PII] uridylyltransferase activity"/>
    <property type="evidence" value="ECO:0007669"/>
    <property type="project" value="UniProtKB-UniRule"/>
</dbReference>
<dbReference type="NCBIfam" id="TIGR01693">
    <property type="entry name" value="UTase_glnD"/>
    <property type="match status" value="1"/>
</dbReference>
<keyword evidence="6 7" id="KW-0511">Multifunctional enzyme</keyword>
<keyword evidence="2 7" id="KW-0548">Nucleotidyltransferase</keyword>
<dbReference type="PIRSF" id="PIRSF006288">
    <property type="entry name" value="PII_uridyltransf"/>
    <property type="match status" value="1"/>
</dbReference>
<dbReference type="Pfam" id="PF01909">
    <property type="entry name" value="NTP_transf_2"/>
    <property type="match status" value="1"/>
</dbReference>
<dbReference type="PANTHER" id="PTHR47320">
    <property type="entry name" value="BIFUNCTIONAL URIDYLYLTRANSFERASE/URIDYLYL-REMOVING ENZYME"/>
    <property type="match status" value="1"/>
</dbReference>
<dbReference type="EC" id="3.1.4.-" evidence="7"/>
<dbReference type="GO" id="GO:0006808">
    <property type="term" value="P:regulation of nitrogen utilization"/>
    <property type="evidence" value="ECO:0007669"/>
    <property type="project" value="UniProtKB-UniRule"/>
</dbReference>
<dbReference type="CDD" id="cd05401">
    <property type="entry name" value="NT_GlnE_GlnD_like"/>
    <property type="match status" value="1"/>
</dbReference>
<dbReference type="Gene3D" id="1.10.3090.10">
    <property type="entry name" value="cca-adding enzyme, domain 2"/>
    <property type="match status" value="1"/>
</dbReference>
<comment type="activity regulation">
    <text evidence="7">Uridylyltransferase (UTase) activity is inhibited by glutamine, while glutamine activates uridylyl-removing (UR) activity.</text>
</comment>
<evidence type="ECO:0000256" key="2">
    <source>
        <dbReference type="ARBA" id="ARBA00022695"/>
    </source>
</evidence>
<dbReference type="HAMAP" id="MF_00277">
    <property type="entry name" value="PII_uridylyl_transf"/>
    <property type="match status" value="1"/>
</dbReference>
<evidence type="ECO:0000313" key="11">
    <source>
        <dbReference type="Proteomes" id="UP000034196"/>
    </source>
</evidence>
<evidence type="ECO:0000256" key="3">
    <source>
        <dbReference type="ARBA" id="ARBA00022737"/>
    </source>
</evidence>
<evidence type="ECO:0000313" key="10">
    <source>
        <dbReference type="EMBL" id="OIJ65933.1"/>
    </source>
</evidence>
<dbReference type="NCBIfam" id="NF002895">
    <property type="entry name" value="PRK03381.1"/>
    <property type="match status" value="1"/>
</dbReference>
<comment type="cofactor">
    <cofactor evidence="7">
        <name>Mg(2+)</name>
        <dbReference type="ChEBI" id="CHEBI:18420"/>
    </cofactor>
</comment>
<dbReference type="Pfam" id="PF08335">
    <property type="entry name" value="GlnD_UR_UTase"/>
    <property type="match status" value="1"/>
</dbReference>
<dbReference type="OrthoDB" id="9758038at2"/>
<dbReference type="InterPro" id="IPR002934">
    <property type="entry name" value="Polymerase_NTP_transf_dom"/>
</dbReference>
<keyword evidence="11" id="KW-1185">Reference proteome</keyword>
<dbReference type="RefSeq" id="WP_046590208.1">
    <property type="nucleotide sequence ID" value="NZ_LAVA02000047.1"/>
</dbReference>
<evidence type="ECO:0000256" key="1">
    <source>
        <dbReference type="ARBA" id="ARBA00022679"/>
    </source>
</evidence>
<dbReference type="CDD" id="cd00077">
    <property type="entry name" value="HDc"/>
    <property type="match status" value="1"/>
</dbReference>
<dbReference type="InterPro" id="IPR043519">
    <property type="entry name" value="NT_sf"/>
</dbReference>
<dbReference type="GO" id="GO:0008081">
    <property type="term" value="F:phosphoric diester hydrolase activity"/>
    <property type="evidence" value="ECO:0007669"/>
    <property type="project" value="UniProtKB-UniRule"/>
</dbReference>
<evidence type="ECO:0000256" key="6">
    <source>
        <dbReference type="ARBA" id="ARBA00023268"/>
    </source>
</evidence>
<comment type="caution">
    <text evidence="7">Lacks conserved residue(s) required for the propagation of feature annotation.</text>
</comment>
<dbReference type="PROSITE" id="PS51831">
    <property type="entry name" value="HD"/>
    <property type="match status" value="1"/>
</dbReference>
<dbReference type="InterPro" id="IPR002912">
    <property type="entry name" value="ACT_dom"/>
</dbReference>
<proteinExistence type="inferred from homology"/>
<dbReference type="SUPFAM" id="SSF109604">
    <property type="entry name" value="HD-domain/PDEase-like"/>
    <property type="match status" value="1"/>
</dbReference>
<feature type="domain" description="HD" evidence="9">
    <location>
        <begin position="433"/>
        <end position="556"/>
    </location>
</feature>
<dbReference type="InterPro" id="IPR013546">
    <property type="entry name" value="PII_UdlTrfase/GS_AdlTrfase"/>
</dbReference>
<dbReference type="PANTHER" id="PTHR47320:SF1">
    <property type="entry name" value="BIFUNCTIONAL URIDYLYLTRANSFERASE_URIDYLYL-REMOVING ENZYME"/>
    <property type="match status" value="1"/>
</dbReference>
<keyword evidence="4 7" id="KW-0378">Hydrolase</keyword>
<dbReference type="InterPro" id="IPR003607">
    <property type="entry name" value="HD/PDEase_dom"/>
</dbReference>
<protein>
    <recommendedName>
        <fullName evidence="7">Bifunctional uridylyltransferase/uridylyl-removing enzyme</fullName>
        <shortName evidence="7">UTase/UR</shortName>
    </recommendedName>
    <alternativeName>
        <fullName evidence="7">Bifunctional [protein-PII] modification enzyme</fullName>
    </alternativeName>
    <alternativeName>
        <fullName evidence="7">Bifunctional nitrogen sensor protein</fullName>
    </alternativeName>
    <domain>
        <recommendedName>
            <fullName evidence="7">[Protein-PII] uridylyltransferase</fullName>
            <shortName evidence="7">PII uridylyltransferase</shortName>
            <shortName evidence="7">UTase</shortName>
            <ecNumber evidence="7">2.7.7.59</ecNumber>
        </recommendedName>
    </domain>
    <domain>
        <recommendedName>
            <fullName evidence="7">[Protein-PII]-UMP uridylyl-removing enzyme</fullName>
            <shortName evidence="7">UR</shortName>
            <ecNumber evidence="7">3.1.4.-</ecNumber>
        </recommendedName>
    </domain>
</protein>
<gene>
    <name evidence="7" type="primary">glnD</name>
    <name evidence="10" type="ORF">WN71_020840</name>
</gene>
<keyword evidence="1 7" id="KW-0808">Transferase</keyword>
<dbReference type="AlphaFoldDB" id="A0A1J4NXI1"/>
<evidence type="ECO:0000259" key="9">
    <source>
        <dbReference type="PROSITE" id="PS51831"/>
    </source>
</evidence>
<comment type="similarity">
    <text evidence="7">Belongs to the GlnD family.</text>
</comment>
<name>A0A1J4NXI1_9ACTN</name>